<dbReference type="EMBL" id="JBHUCM010000002">
    <property type="protein sequence ID" value="MFD1535611.1"/>
    <property type="molecule type" value="Genomic_DNA"/>
</dbReference>
<reference evidence="2" key="1">
    <citation type="journal article" date="2019" name="Int. J. Syst. Evol. Microbiol.">
        <title>The Global Catalogue of Microorganisms (GCM) 10K type strain sequencing project: providing services to taxonomists for standard genome sequencing and annotation.</title>
        <authorList>
            <consortium name="The Broad Institute Genomics Platform"/>
            <consortium name="The Broad Institute Genome Sequencing Center for Infectious Disease"/>
            <person name="Wu L."/>
            <person name="Ma J."/>
        </authorList>
    </citation>
    <scope>NUCLEOTIDE SEQUENCE [LARGE SCALE GENOMIC DNA]</scope>
    <source>
        <strain evidence="2">CGMCC 1.15399</strain>
    </source>
</reference>
<evidence type="ECO:0000313" key="2">
    <source>
        <dbReference type="Proteomes" id="UP001597097"/>
    </source>
</evidence>
<dbReference type="RefSeq" id="WP_219537868.1">
    <property type="nucleotide sequence ID" value="NZ_JAHKRM010000041.1"/>
</dbReference>
<evidence type="ECO:0000313" key="1">
    <source>
        <dbReference type="EMBL" id="MFD1535611.1"/>
    </source>
</evidence>
<gene>
    <name evidence="1" type="ORF">ACFSJ0_01115</name>
</gene>
<keyword evidence="2" id="KW-1185">Reference proteome</keyword>
<organism evidence="1 2">
    <name type="scientific">Nonomuraea guangzhouensis</name>
    <dbReference type="NCBI Taxonomy" id="1291555"/>
    <lineage>
        <taxon>Bacteria</taxon>
        <taxon>Bacillati</taxon>
        <taxon>Actinomycetota</taxon>
        <taxon>Actinomycetes</taxon>
        <taxon>Streptosporangiales</taxon>
        <taxon>Streptosporangiaceae</taxon>
        <taxon>Nonomuraea</taxon>
    </lineage>
</organism>
<sequence length="122" mass="12749">MADESVDLIADELVAGAKARFLGAAHAQVTEQQANAIAQLLASLQGSSDALLTFSNMLIAKVNNVPVVRELSPAQRDFLMQNPSLSSTPGRALAALDKVEQAPLQGIVTLAEASLPPHPINP</sequence>
<accession>A0ABW4FYN5</accession>
<dbReference type="Proteomes" id="UP001597097">
    <property type="component" value="Unassembled WGS sequence"/>
</dbReference>
<name>A0ABW4FYN5_9ACTN</name>
<proteinExistence type="predicted"/>
<protein>
    <submittedName>
        <fullName evidence="1">Uncharacterized protein</fullName>
    </submittedName>
</protein>
<comment type="caution">
    <text evidence="1">The sequence shown here is derived from an EMBL/GenBank/DDBJ whole genome shotgun (WGS) entry which is preliminary data.</text>
</comment>